<evidence type="ECO:0000256" key="1">
    <source>
        <dbReference type="ARBA" id="ARBA00004141"/>
    </source>
</evidence>
<reference evidence="7" key="1">
    <citation type="submission" date="2021-01" db="EMBL/GenBank/DDBJ databases">
        <authorList>
            <person name="Corre E."/>
            <person name="Pelletier E."/>
            <person name="Niang G."/>
            <person name="Scheremetjew M."/>
            <person name="Finn R."/>
            <person name="Kale V."/>
            <person name="Holt S."/>
            <person name="Cochrane G."/>
            <person name="Meng A."/>
            <person name="Brown T."/>
            <person name="Cohen L."/>
        </authorList>
    </citation>
    <scope>NUCLEOTIDE SEQUENCE</scope>
    <source>
        <strain evidence="7">Clade-D-RCC2572</strain>
    </source>
</reference>
<gene>
    <name evidence="7" type="ORF">OMED0929_LOCUS307</name>
</gene>
<dbReference type="GO" id="GO:0005794">
    <property type="term" value="C:Golgi apparatus"/>
    <property type="evidence" value="ECO:0007669"/>
    <property type="project" value="TreeGrafter"/>
</dbReference>
<dbReference type="GO" id="GO:0016020">
    <property type="term" value="C:membrane"/>
    <property type="evidence" value="ECO:0007669"/>
    <property type="project" value="UniProtKB-SubCell"/>
</dbReference>
<dbReference type="GO" id="GO:0032472">
    <property type="term" value="P:Golgi calcium ion transport"/>
    <property type="evidence" value="ECO:0007669"/>
    <property type="project" value="TreeGrafter"/>
</dbReference>
<keyword evidence="4 6" id="KW-1133">Transmembrane helix</keyword>
<name>A0A7S0PI47_9CHLO</name>
<feature type="signal peptide" evidence="6">
    <location>
        <begin position="1"/>
        <end position="34"/>
    </location>
</feature>
<proteinExistence type="inferred from homology"/>
<dbReference type="InterPro" id="IPR001727">
    <property type="entry name" value="GDT1-like"/>
</dbReference>
<feature type="transmembrane region" description="Helical" evidence="6">
    <location>
        <begin position="224"/>
        <end position="244"/>
    </location>
</feature>
<dbReference type="GO" id="GO:0015085">
    <property type="term" value="F:calcium ion transmembrane transporter activity"/>
    <property type="evidence" value="ECO:0007669"/>
    <property type="project" value="TreeGrafter"/>
</dbReference>
<dbReference type="EMBL" id="HBEW01000359">
    <property type="protein sequence ID" value="CAD8575687.1"/>
    <property type="molecule type" value="Transcribed_RNA"/>
</dbReference>
<organism evidence="7">
    <name type="scientific">Ostreococcus mediterraneus</name>
    <dbReference type="NCBI Taxonomy" id="1486918"/>
    <lineage>
        <taxon>Eukaryota</taxon>
        <taxon>Viridiplantae</taxon>
        <taxon>Chlorophyta</taxon>
        <taxon>Mamiellophyceae</taxon>
        <taxon>Mamiellales</taxon>
        <taxon>Bathycoccaceae</taxon>
        <taxon>Ostreococcus</taxon>
    </lineage>
</organism>
<feature type="transmembrane region" description="Helical" evidence="6">
    <location>
        <begin position="133"/>
        <end position="150"/>
    </location>
</feature>
<keyword evidence="5 6" id="KW-0472">Membrane</keyword>
<evidence type="ECO:0000256" key="5">
    <source>
        <dbReference type="ARBA" id="ARBA00023136"/>
    </source>
</evidence>
<accession>A0A7S0PI47</accession>
<feature type="chain" id="PRO_5031598422" description="GDT1 family protein" evidence="6">
    <location>
        <begin position="35"/>
        <end position="283"/>
    </location>
</feature>
<feature type="transmembrane region" description="Helical" evidence="6">
    <location>
        <begin position="185"/>
        <end position="204"/>
    </location>
</feature>
<comment type="subcellular location">
    <subcellularLocation>
        <location evidence="1 6">Membrane</location>
        <topology evidence="1 6">Multi-pass membrane protein</topology>
    </subcellularLocation>
</comment>
<dbReference type="PROSITE" id="PS51257">
    <property type="entry name" value="PROKAR_LIPOPROTEIN"/>
    <property type="match status" value="1"/>
</dbReference>
<feature type="transmembrane region" description="Helical" evidence="6">
    <location>
        <begin position="67"/>
        <end position="92"/>
    </location>
</feature>
<keyword evidence="6" id="KW-0732">Signal</keyword>
<protein>
    <recommendedName>
        <fullName evidence="6">GDT1 family protein</fullName>
    </recommendedName>
</protein>
<evidence type="ECO:0000256" key="2">
    <source>
        <dbReference type="ARBA" id="ARBA00009190"/>
    </source>
</evidence>
<keyword evidence="3 6" id="KW-0812">Transmembrane</keyword>
<dbReference type="GO" id="GO:0005384">
    <property type="term" value="F:manganese ion transmembrane transporter activity"/>
    <property type="evidence" value="ECO:0007669"/>
    <property type="project" value="TreeGrafter"/>
</dbReference>
<evidence type="ECO:0000313" key="7">
    <source>
        <dbReference type="EMBL" id="CAD8575687.1"/>
    </source>
</evidence>
<dbReference type="AlphaFoldDB" id="A0A7S0PI47"/>
<comment type="similarity">
    <text evidence="2 6">Belongs to the GDT1 family.</text>
</comment>
<feature type="transmembrane region" description="Helical" evidence="6">
    <location>
        <begin position="99"/>
        <end position="121"/>
    </location>
</feature>
<sequence>MSYARSRVMKLANRPVGALAALALIVACATGVSAARSGGMLDRTGSAHGGVGVDGVPDGDGGFNDGFVASLGMVLVSELGDETFIIAAIMAMRNSRTTVLAGGLSALTIMTVLSVMLGLVVPQLISKETVSKAAFVLYTFFGCRLMYLAYKSEGSSEMTSELEEVEEKLKDKGASVASRTRLTRILARVSSPVFIEAFVLIFLAEWGDRSQITTIALATHKNPYGVAIGGILGHTFCTSLAVLGGRILALKISPKWVSFVGGILFFCFALHALFYGAYGTDAL</sequence>
<feature type="transmembrane region" description="Helical" evidence="6">
    <location>
        <begin position="256"/>
        <end position="278"/>
    </location>
</feature>
<evidence type="ECO:0000256" key="3">
    <source>
        <dbReference type="ARBA" id="ARBA00022692"/>
    </source>
</evidence>
<dbReference type="GO" id="GO:0032468">
    <property type="term" value="P:Golgi calcium ion homeostasis"/>
    <property type="evidence" value="ECO:0007669"/>
    <property type="project" value="TreeGrafter"/>
</dbReference>
<dbReference type="PANTHER" id="PTHR12608:SF9">
    <property type="entry name" value="GDT1-LIKE PROTEIN 3"/>
    <property type="match status" value="1"/>
</dbReference>
<dbReference type="PANTHER" id="PTHR12608">
    <property type="entry name" value="TRANSMEMBRANE PROTEIN HTP-1 RELATED"/>
    <property type="match status" value="1"/>
</dbReference>
<dbReference type="Pfam" id="PF01169">
    <property type="entry name" value="GDT1"/>
    <property type="match status" value="2"/>
</dbReference>
<evidence type="ECO:0000256" key="4">
    <source>
        <dbReference type="ARBA" id="ARBA00022989"/>
    </source>
</evidence>
<evidence type="ECO:0000256" key="6">
    <source>
        <dbReference type="RuleBase" id="RU365102"/>
    </source>
</evidence>